<proteinExistence type="predicted"/>
<reference evidence="1 2" key="1">
    <citation type="journal article" date="2020" name="Cell">
        <title>Large-Scale Comparative Analyses of Tick Genomes Elucidate Their Genetic Diversity and Vector Capacities.</title>
        <authorList>
            <consortium name="Tick Genome and Microbiome Consortium (TIGMIC)"/>
            <person name="Jia N."/>
            <person name="Wang J."/>
            <person name="Shi W."/>
            <person name="Du L."/>
            <person name="Sun Y."/>
            <person name="Zhan W."/>
            <person name="Jiang J.F."/>
            <person name="Wang Q."/>
            <person name="Zhang B."/>
            <person name="Ji P."/>
            <person name="Bell-Sakyi L."/>
            <person name="Cui X.M."/>
            <person name="Yuan T.T."/>
            <person name="Jiang B.G."/>
            <person name="Yang W.F."/>
            <person name="Lam T.T."/>
            <person name="Chang Q.C."/>
            <person name="Ding S.J."/>
            <person name="Wang X.J."/>
            <person name="Zhu J.G."/>
            <person name="Ruan X.D."/>
            <person name="Zhao L."/>
            <person name="Wei J.T."/>
            <person name="Ye R.Z."/>
            <person name="Que T.C."/>
            <person name="Du C.H."/>
            <person name="Zhou Y.H."/>
            <person name="Cheng J.X."/>
            <person name="Dai P.F."/>
            <person name="Guo W.B."/>
            <person name="Han X.H."/>
            <person name="Huang E.J."/>
            <person name="Li L.F."/>
            <person name="Wei W."/>
            <person name="Gao Y.C."/>
            <person name="Liu J.Z."/>
            <person name="Shao H.Z."/>
            <person name="Wang X."/>
            <person name="Wang C.C."/>
            <person name="Yang T.C."/>
            <person name="Huo Q.B."/>
            <person name="Li W."/>
            <person name="Chen H.Y."/>
            <person name="Chen S.E."/>
            <person name="Zhou L.G."/>
            <person name="Ni X.B."/>
            <person name="Tian J.H."/>
            <person name="Sheng Y."/>
            <person name="Liu T."/>
            <person name="Pan Y.S."/>
            <person name="Xia L.Y."/>
            <person name="Li J."/>
            <person name="Zhao F."/>
            <person name="Cao W.C."/>
        </authorList>
    </citation>
    <scope>NUCLEOTIDE SEQUENCE [LARGE SCALE GENOMIC DNA]</scope>
    <source>
        <strain evidence="1">Iper-2018</strain>
    </source>
</reference>
<accession>A0AC60Q6E2</accession>
<gene>
    <name evidence="1" type="ORF">HPB47_023655</name>
</gene>
<comment type="caution">
    <text evidence="1">The sequence shown here is derived from an EMBL/GenBank/DDBJ whole genome shotgun (WGS) entry which is preliminary data.</text>
</comment>
<evidence type="ECO:0000313" key="2">
    <source>
        <dbReference type="Proteomes" id="UP000805193"/>
    </source>
</evidence>
<evidence type="ECO:0000313" key="1">
    <source>
        <dbReference type="EMBL" id="KAG0429423.1"/>
    </source>
</evidence>
<sequence length="457" mass="50497">MTTDLFKRTDVSGTSGSMNPPARLRNTNTDPFRFAAITLSVFGIHIEDPTLQSDTLIFRVLKISLSVVSVVMANVFFLQHVVCYVNGLNSWVHAKWLTAALVSAVTSTVVIVKEEDKAEEYRVGGVGLLILTCVVVPEKIVRKRHCSGPDEHDADDSTTRAQPISHSHTTGARIRHVAAFYRTNFLPWRSRAKTVAKTKSTITILVVWVFVLINSVDFAANGTTESEKIYSYFAGPPENGTFLSGSSPLAVGFLRLDGLIRWFFILGPTCFSIFLYSFMTELAAGNMDHLKGYIVTLKHSDHEDPAEVVRQVRDLYFHQANSAQDLDSIFSGLVLLWYLMCTAFTLANIRGVLLGDFPPSPFGRGFLAVLLEAFPLYCVYVGITLAGAGFHDATMDMCISSMGLNPPRLTVCRLFTIRRIVLALLVLFYTAFVTVMLRFAKTDNDPVAGVLQASPDE</sequence>
<protein>
    <submittedName>
        <fullName evidence="1">Uncharacterized protein</fullName>
    </submittedName>
</protein>
<dbReference type="Proteomes" id="UP000805193">
    <property type="component" value="Unassembled WGS sequence"/>
</dbReference>
<name>A0AC60Q6E2_IXOPE</name>
<organism evidence="1 2">
    <name type="scientific">Ixodes persulcatus</name>
    <name type="common">Taiga tick</name>
    <dbReference type="NCBI Taxonomy" id="34615"/>
    <lineage>
        <taxon>Eukaryota</taxon>
        <taxon>Metazoa</taxon>
        <taxon>Ecdysozoa</taxon>
        <taxon>Arthropoda</taxon>
        <taxon>Chelicerata</taxon>
        <taxon>Arachnida</taxon>
        <taxon>Acari</taxon>
        <taxon>Parasitiformes</taxon>
        <taxon>Ixodida</taxon>
        <taxon>Ixodoidea</taxon>
        <taxon>Ixodidae</taxon>
        <taxon>Ixodinae</taxon>
        <taxon>Ixodes</taxon>
    </lineage>
</organism>
<dbReference type="EMBL" id="JABSTQ010009415">
    <property type="protein sequence ID" value="KAG0429423.1"/>
    <property type="molecule type" value="Genomic_DNA"/>
</dbReference>
<keyword evidence="2" id="KW-1185">Reference proteome</keyword>